<gene>
    <name evidence="15" type="ORF">UCRPC4_g05779</name>
</gene>
<evidence type="ECO:0000313" key="15">
    <source>
        <dbReference type="EMBL" id="KKY16821.1"/>
    </source>
</evidence>
<feature type="signal peptide" evidence="14">
    <location>
        <begin position="1"/>
        <end position="20"/>
    </location>
</feature>
<comment type="subcellular location">
    <subcellularLocation>
        <location evidence="14">Secreted</location>
    </subcellularLocation>
</comment>
<dbReference type="SUPFAM" id="SSF55486">
    <property type="entry name" value="Metalloproteases ('zincins'), catalytic domain"/>
    <property type="match status" value="1"/>
</dbReference>
<dbReference type="GO" id="GO:0046872">
    <property type="term" value="F:metal ion binding"/>
    <property type="evidence" value="ECO:0007669"/>
    <property type="project" value="UniProtKB-KW"/>
</dbReference>
<reference evidence="15 16" key="1">
    <citation type="submission" date="2015-05" db="EMBL/GenBank/DDBJ databases">
        <title>Distinctive expansion of gene families associated with plant cell wall degradation and secondary metabolism in the genomes of grapevine trunk pathogens.</title>
        <authorList>
            <person name="Lawrence D.P."/>
            <person name="Travadon R."/>
            <person name="Rolshausen P.E."/>
            <person name="Baumgartner K."/>
        </authorList>
    </citation>
    <scope>NUCLEOTIDE SEQUENCE [LARGE SCALE GENOMIC DNA]</scope>
    <source>
        <strain evidence="15">UCRPC4</strain>
    </source>
</reference>
<accession>A0A0G2E3A8</accession>
<keyword evidence="10" id="KW-0865">Zymogen</keyword>
<organism evidence="15 16">
    <name type="scientific">Phaeomoniella chlamydospora</name>
    <name type="common">Phaeoacremonium chlamydosporum</name>
    <dbReference type="NCBI Taxonomy" id="158046"/>
    <lineage>
        <taxon>Eukaryota</taxon>
        <taxon>Fungi</taxon>
        <taxon>Dikarya</taxon>
        <taxon>Ascomycota</taxon>
        <taxon>Pezizomycotina</taxon>
        <taxon>Eurotiomycetes</taxon>
        <taxon>Chaetothyriomycetidae</taxon>
        <taxon>Phaeomoniellales</taxon>
        <taxon>Phaeomoniellaceae</taxon>
        <taxon>Phaeomoniella</taxon>
    </lineage>
</organism>
<dbReference type="GO" id="GO:0005576">
    <property type="term" value="C:extracellular region"/>
    <property type="evidence" value="ECO:0007669"/>
    <property type="project" value="UniProtKB-SubCell"/>
</dbReference>
<evidence type="ECO:0000256" key="9">
    <source>
        <dbReference type="ARBA" id="ARBA00023049"/>
    </source>
</evidence>
<comment type="similarity">
    <text evidence="2 14">Belongs to the peptidase M35 family.</text>
</comment>
<evidence type="ECO:0000256" key="14">
    <source>
        <dbReference type="RuleBase" id="RU361126"/>
    </source>
</evidence>
<keyword evidence="16" id="KW-1185">Reference proteome</keyword>
<dbReference type="Gene3D" id="3.40.390.10">
    <property type="entry name" value="Collagenase (Catalytic Domain)"/>
    <property type="match status" value="1"/>
</dbReference>
<keyword evidence="6 14" id="KW-0732">Signal</keyword>
<evidence type="ECO:0000256" key="12">
    <source>
        <dbReference type="PIRSR" id="PIRSR601384-2"/>
    </source>
</evidence>
<dbReference type="PANTHER" id="PTHR37016:SF3">
    <property type="entry name" value="NEUTRAL PROTEASE 2-RELATED"/>
    <property type="match status" value="1"/>
</dbReference>
<evidence type="ECO:0000256" key="7">
    <source>
        <dbReference type="ARBA" id="ARBA00022801"/>
    </source>
</evidence>
<proteinExistence type="inferred from homology"/>
<dbReference type="PRINTS" id="PR00768">
    <property type="entry name" value="DEUTEROLYSIN"/>
</dbReference>
<evidence type="ECO:0000256" key="11">
    <source>
        <dbReference type="PIRSR" id="PIRSR601384-1"/>
    </source>
</evidence>
<feature type="disulfide bond" evidence="13">
    <location>
        <begin position="186"/>
        <end position="258"/>
    </location>
</feature>
<evidence type="ECO:0000256" key="4">
    <source>
        <dbReference type="ARBA" id="ARBA00022685"/>
    </source>
</evidence>
<feature type="binding site" evidence="12">
    <location>
        <position position="323"/>
    </location>
    <ligand>
        <name>Zn(2+)</name>
        <dbReference type="ChEBI" id="CHEBI:29105"/>
        <note>catalytic</note>
    </ligand>
</feature>
<keyword evidence="8 12" id="KW-0862">Zinc</keyword>
<sequence>MFSKLLATAIVAVMARSAIAHPVGLERRDSGISVELKPVSNTEVDAVVTNTAGEAISLLNYGTFFDDDKVQKVSVKQNGSEVPFLGILKNYLLTDLPAEAFTTLAPGESVSTTINIPAIHEVAGGDYSIVSFGALPYAKADSTELAGAVNFESNTLAMSIDGEVAAAVKPAISRRSIDKRTVIQNCSGSKGTSLRNALSNAVTLSNNAATAATSGSTSTFNTYYKSTSSSVRSIVAARFEGVVTEASSTTTGATTYSCTDDYDVCTSGVLAYTYPSLNHIANCDLYYSDLPLLTTTCHAQDQTTTTIHEFTHAPGTYSPGTDDYAYGYSASTALSSSQAVLNADTYALYANAIYVGC</sequence>
<dbReference type="InterPro" id="IPR001384">
    <property type="entry name" value="Peptidase_M35"/>
</dbReference>
<comment type="catalytic activity">
    <reaction evidence="1 14">
        <text>Preferential cleavage of bonds with hydrophobic residues in P1'. Also 3-Asn-|-Gln-4 and 8-Gly-|-Ser-9 bonds in insulin B chain.</text>
        <dbReference type="EC" id="3.4.24.39"/>
    </reaction>
</comment>
<evidence type="ECO:0000256" key="2">
    <source>
        <dbReference type="ARBA" id="ARBA00010279"/>
    </source>
</evidence>
<dbReference type="CDD" id="cd11008">
    <property type="entry name" value="M35_deuterolysin_like"/>
    <property type="match status" value="1"/>
</dbReference>
<evidence type="ECO:0000256" key="13">
    <source>
        <dbReference type="PIRSR" id="PIRSR601384-3"/>
    </source>
</evidence>
<evidence type="ECO:0000313" key="16">
    <source>
        <dbReference type="Proteomes" id="UP000053317"/>
    </source>
</evidence>
<evidence type="ECO:0000256" key="5">
    <source>
        <dbReference type="ARBA" id="ARBA00022723"/>
    </source>
</evidence>
<keyword evidence="7 14" id="KW-0378">Hydrolase</keyword>
<dbReference type="GO" id="GO:0004222">
    <property type="term" value="F:metalloendopeptidase activity"/>
    <property type="evidence" value="ECO:0007669"/>
    <property type="project" value="InterPro"/>
</dbReference>
<keyword evidence="4 14" id="KW-0165">Cleavage on pair of basic residues</keyword>
<dbReference type="InterPro" id="IPR024079">
    <property type="entry name" value="MetalloPept_cat_dom_sf"/>
</dbReference>
<evidence type="ECO:0000256" key="6">
    <source>
        <dbReference type="ARBA" id="ARBA00022729"/>
    </source>
</evidence>
<evidence type="ECO:0000256" key="1">
    <source>
        <dbReference type="ARBA" id="ARBA00001187"/>
    </source>
</evidence>
<protein>
    <recommendedName>
        <fullName evidence="14">Neutral protease 2</fullName>
        <ecNumber evidence="14">3.4.24.39</ecNumber>
    </recommendedName>
    <alternativeName>
        <fullName evidence="14">Deuterolysin</fullName>
    </alternativeName>
</protein>
<reference evidence="15 16" key="2">
    <citation type="submission" date="2015-05" db="EMBL/GenBank/DDBJ databases">
        <authorList>
            <person name="Morales-Cruz A."/>
            <person name="Amrine K.C."/>
            <person name="Cantu D."/>
        </authorList>
    </citation>
    <scope>NUCLEOTIDE SEQUENCE [LARGE SCALE GENOMIC DNA]</scope>
    <source>
        <strain evidence="15">UCRPC4</strain>
    </source>
</reference>
<dbReference type="Proteomes" id="UP000053317">
    <property type="component" value="Unassembled WGS sequence"/>
</dbReference>
<keyword evidence="9 14" id="KW-0482">Metalloprotease</keyword>
<evidence type="ECO:0000256" key="3">
    <source>
        <dbReference type="ARBA" id="ARBA00022670"/>
    </source>
</evidence>
<dbReference type="PANTHER" id="PTHR37016">
    <property type="match status" value="1"/>
</dbReference>
<feature type="binding site" evidence="12">
    <location>
        <position position="308"/>
    </location>
    <ligand>
        <name>Zn(2+)</name>
        <dbReference type="ChEBI" id="CHEBI:29105"/>
        <note>catalytic</note>
    </ligand>
</feature>
<feature type="chain" id="PRO_5005117786" description="Neutral protease 2" evidence="14">
    <location>
        <begin position="21"/>
        <end position="357"/>
    </location>
</feature>
<dbReference type="EC" id="3.4.24.39" evidence="14"/>
<comment type="cofactor">
    <cofactor evidence="12 14">
        <name>Zn(2+)</name>
        <dbReference type="ChEBI" id="CHEBI:29105"/>
    </cofactor>
    <text evidence="12 14">Binds 1 zinc ion per subunit.</text>
</comment>
<feature type="disulfide bond" evidence="13">
    <location>
        <begin position="265"/>
        <end position="283"/>
    </location>
</feature>
<keyword evidence="3 14" id="KW-0645">Protease</keyword>
<name>A0A0G2E3A8_PHACM</name>
<comment type="function">
    <text evidence="14">Secreted metalloproteinase that allows assimilation of proteinaceous substrates. Shows high activities on basic nuclear substrates such as histone and protamine.</text>
</comment>
<dbReference type="OrthoDB" id="412874at2759"/>
<dbReference type="Pfam" id="PF02102">
    <property type="entry name" value="Peptidase_M35"/>
    <property type="match status" value="1"/>
</dbReference>
<evidence type="ECO:0000256" key="8">
    <source>
        <dbReference type="ARBA" id="ARBA00022833"/>
    </source>
</evidence>
<dbReference type="Gene3D" id="2.60.40.2970">
    <property type="match status" value="1"/>
</dbReference>
<dbReference type="InterPro" id="IPR050414">
    <property type="entry name" value="Fungal_M35_metalloproteases"/>
</dbReference>
<evidence type="ECO:0000256" key="10">
    <source>
        <dbReference type="ARBA" id="ARBA00023145"/>
    </source>
</evidence>
<feature type="binding site" evidence="12">
    <location>
        <position position="312"/>
    </location>
    <ligand>
        <name>Zn(2+)</name>
        <dbReference type="ChEBI" id="CHEBI:29105"/>
        <note>catalytic</note>
    </ligand>
</feature>
<keyword evidence="14" id="KW-0964">Secreted</keyword>
<feature type="active site" evidence="11">
    <location>
        <position position="309"/>
    </location>
</feature>
<dbReference type="GO" id="GO:0006508">
    <property type="term" value="P:proteolysis"/>
    <property type="evidence" value="ECO:0007669"/>
    <property type="project" value="UniProtKB-KW"/>
</dbReference>
<keyword evidence="5 12" id="KW-0479">Metal-binding</keyword>
<dbReference type="AlphaFoldDB" id="A0A0G2E3A8"/>
<comment type="caution">
    <text evidence="15">The sequence shown here is derived from an EMBL/GenBank/DDBJ whole genome shotgun (WGS) entry which is preliminary data.</text>
</comment>
<dbReference type="EMBL" id="LCWF01000155">
    <property type="protein sequence ID" value="KKY16821.1"/>
    <property type="molecule type" value="Genomic_DNA"/>
</dbReference>